<name>A0A1G6W090_9ACTN</name>
<protein>
    <submittedName>
        <fullName evidence="3">HAD superfamily, subfamily IIIB (Acid phosphatase)</fullName>
    </submittedName>
</protein>
<dbReference type="Pfam" id="PF03767">
    <property type="entry name" value="Acid_phosphat_B"/>
    <property type="match status" value="1"/>
</dbReference>
<dbReference type="STRING" id="1045774.SAMN05421872_109115"/>
<keyword evidence="4" id="KW-1185">Reference proteome</keyword>
<dbReference type="SUPFAM" id="SSF56784">
    <property type="entry name" value="HAD-like"/>
    <property type="match status" value="1"/>
</dbReference>
<sequence>MIRRVLVLLTFLALALTSAAPAGASVAAPDGTGAERAAGLPSKATWLRDVDRSLSGSRGFLRRRAAAAKPGERLAVVLDIDNTSIASHYAWPRPVKRTRAFARRAAALGMTVHFATGRTRAQLEGVPEVLREAGYRYRGICVRRSPSEPLQASKLRCRKALERRGFTIVASVGNRLTDLQGGHTGRRFKLPDYGGRLS</sequence>
<keyword evidence="1 2" id="KW-0732">Signal</keyword>
<proteinExistence type="predicted"/>
<feature type="signal peptide" evidence="2">
    <location>
        <begin position="1"/>
        <end position="24"/>
    </location>
</feature>
<feature type="chain" id="PRO_5039099255" evidence="2">
    <location>
        <begin position="25"/>
        <end position="198"/>
    </location>
</feature>
<dbReference type="InterPro" id="IPR023214">
    <property type="entry name" value="HAD_sf"/>
</dbReference>
<organism evidence="3 4">
    <name type="scientific">Nocardioides lianchengensis</name>
    <dbReference type="NCBI Taxonomy" id="1045774"/>
    <lineage>
        <taxon>Bacteria</taxon>
        <taxon>Bacillati</taxon>
        <taxon>Actinomycetota</taxon>
        <taxon>Actinomycetes</taxon>
        <taxon>Propionibacteriales</taxon>
        <taxon>Nocardioidaceae</taxon>
        <taxon>Nocardioides</taxon>
    </lineage>
</organism>
<dbReference type="Gene3D" id="3.40.50.1000">
    <property type="entry name" value="HAD superfamily/HAD-like"/>
    <property type="match status" value="1"/>
</dbReference>
<dbReference type="InterPro" id="IPR005519">
    <property type="entry name" value="Acid_phosphat_B-like"/>
</dbReference>
<dbReference type="EMBL" id="FMZM01000009">
    <property type="protein sequence ID" value="SDD59113.1"/>
    <property type="molecule type" value="Genomic_DNA"/>
</dbReference>
<dbReference type="RefSeq" id="WP_090858756.1">
    <property type="nucleotide sequence ID" value="NZ_FMZM01000009.1"/>
</dbReference>
<gene>
    <name evidence="3" type="ORF">SAMN05421872_109115</name>
</gene>
<evidence type="ECO:0000256" key="2">
    <source>
        <dbReference type="SAM" id="SignalP"/>
    </source>
</evidence>
<dbReference type="Proteomes" id="UP000199034">
    <property type="component" value="Unassembled WGS sequence"/>
</dbReference>
<reference evidence="3 4" key="1">
    <citation type="submission" date="2016-10" db="EMBL/GenBank/DDBJ databases">
        <authorList>
            <person name="de Groot N.N."/>
        </authorList>
    </citation>
    <scope>NUCLEOTIDE SEQUENCE [LARGE SCALE GENOMIC DNA]</scope>
    <source>
        <strain evidence="3 4">CGMCC 4.6858</strain>
    </source>
</reference>
<dbReference type="InterPro" id="IPR036412">
    <property type="entry name" value="HAD-like_sf"/>
</dbReference>
<dbReference type="OrthoDB" id="3629246at2"/>
<dbReference type="AlphaFoldDB" id="A0A1G6W090"/>
<evidence type="ECO:0000313" key="4">
    <source>
        <dbReference type="Proteomes" id="UP000199034"/>
    </source>
</evidence>
<dbReference type="PANTHER" id="PTHR31284">
    <property type="entry name" value="ACID PHOSPHATASE-LIKE PROTEIN"/>
    <property type="match status" value="1"/>
</dbReference>
<dbReference type="PANTHER" id="PTHR31284:SF10">
    <property type="entry name" value="ACID PHOSPHATASE-LIKE PROTEIN"/>
    <property type="match status" value="1"/>
</dbReference>
<evidence type="ECO:0000313" key="3">
    <source>
        <dbReference type="EMBL" id="SDD59113.1"/>
    </source>
</evidence>
<accession>A0A1G6W090</accession>
<evidence type="ECO:0000256" key="1">
    <source>
        <dbReference type="ARBA" id="ARBA00022729"/>
    </source>
</evidence>